<accession>A0ABN0T767</accession>
<dbReference type="Gene3D" id="3.40.50.300">
    <property type="entry name" value="P-loop containing nucleotide triphosphate hydrolases"/>
    <property type="match status" value="1"/>
</dbReference>
<evidence type="ECO:0000313" key="6">
    <source>
        <dbReference type="Proteomes" id="UP001500399"/>
    </source>
</evidence>
<evidence type="ECO:0000256" key="2">
    <source>
        <dbReference type="ARBA" id="ARBA00022741"/>
    </source>
</evidence>
<evidence type="ECO:0000259" key="4">
    <source>
        <dbReference type="PROSITE" id="PS50893"/>
    </source>
</evidence>
<dbReference type="InterPro" id="IPR003439">
    <property type="entry name" value="ABC_transporter-like_ATP-bd"/>
</dbReference>
<keyword evidence="6" id="KW-1185">Reference proteome</keyword>
<comment type="caution">
    <text evidence="5">The sequence shown here is derived from an EMBL/GenBank/DDBJ whole genome shotgun (WGS) entry which is preliminary data.</text>
</comment>
<dbReference type="InterPro" id="IPR027417">
    <property type="entry name" value="P-loop_NTPase"/>
</dbReference>
<dbReference type="CDD" id="cd03214">
    <property type="entry name" value="ABC_Iron-Siderophores_B12_Hemin"/>
    <property type="match status" value="1"/>
</dbReference>
<dbReference type="InterPro" id="IPR050153">
    <property type="entry name" value="Metal_Ion_Import_ABC"/>
</dbReference>
<gene>
    <name evidence="5" type="ORF">GCM10008919_16830</name>
</gene>
<organism evidence="5 6">
    <name type="scientific">Selenomonas dianae</name>
    <dbReference type="NCBI Taxonomy" id="135079"/>
    <lineage>
        <taxon>Bacteria</taxon>
        <taxon>Bacillati</taxon>
        <taxon>Bacillota</taxon>
        <taxon>Negativicutes</taxon>
        <taxon>Selenomonadales</taxon>
        <taxon>Selenomonadaceae</taxon>
        <taxon>Selenomonas</taxon>
    </lineage>
</organism>
<dbReference type="PROSITE" id="PS50893">
    <property type="entry name" value="ABC_TRANSPORTER_2"/>
    <property type="match status" value="1"/>
</dbReference>
<evidence type="ECO:0000313" key="5">
    <source>
        <dbReference type="EMBL" id="GAA0214214.1"/>
    </source>
</evidence>
<evidence type="ECO:0000256" key="1">
    <source>
        <dbReference type="ARBA" id="ARBA00022448"/>
    </source>
</evidence>
<evidence type="ECO:0000256" key="3">
    <source>
        <dbReference type="ARBA" id="ARBA00022840"/>
    </source>
</evidence>
<proteinExistence type="predicted"/>
<dbReference type="RefSeq" id="WP_304987345.1">
    <property type="nucleotide sequence ID" value="NZ_BAAACR010000012.1"/>
</dbReference>
<dbReference type="PANTHER" id="PTHR42734">
    <property type="entry name" value="METAL TRANSPORT SYSTEM ATP-BINDING PROTEIN TM_0124-RELATED"/>
    <property type="match status" value="1"/>
</dbReference>
<sequence>MIRVENMSFGYAKDRMIFSDLSLRFHARVNAIIGPNAAGKSTFLKCLFGLLPASGKILCNDRDLQRMSHEEKMARIAYLPQEETKAGGFTVFEAVLLGRLPRLHWKVTAEDTDAVMEVLSLLHLEQLSLVPFARLSGGQQKLVSIAQTLVRKPQIVLMDEPTNSLDLQKQLELCETVRAISHAYDITFIIVLHDLGLAARFADEAFVFSPWGGLYAHGKPSDVIHTAMLREVYGVDAEVLQDETGIPIVAARASLRTAGGEKRAADP</sequence>
<dbReference type="Pfam" id="PF00005">
    <property type="entry name" value="ABC_tran"/>
    <property type="match status" value="1"/>
</dbReference>
<dbReference type="SMART" id="SM00382">
    <property type="entry name" value="AAA"/>
    <property type="match status" value="1"/>
</dbReference>
<dbReference type="InterPro" id="IPR003593">
    <property type="entry name" value="AAA+_ATPase"/>
</dbReference>
<dbReference type="EMBL" id="BAAACR010000012">
    <property type="protein sequence ID" value="GAA0214214.1"/>
    <property type="molecule type" value="Genomic_DNA"/>
</dbReference>
<dbReference type="SUPFAM" id="SSF52540">
    <property type="entry name" value="P-loop containing nucleoside triphosphate hydrolases"/>
    <property type="match status" value="1"/>
</dbReference>
<dbReference type="PROSITE" id="PS00211">
    <property type="entry name" value="ABC_TRANSPORTER_1"/>
    <property type="match status" value="1"/>
</dbReference>
<reference evidence="5 6" key="1">
    <citation type="journal article" date="2019" name="Int. J. Syst. Evol. Microbiol.">
        <title>The Global Catalogue of Microorganisms (GCM) 10K type strain sequencing project: providing services to taxonomists for standard genome sequencing and annotation.</title>
        <authorList>
            <consortium name="The Broad Institute Genomics Platform"/>
            <consortium name="The Broad Institute Genome Sequencing Center for Infectious Disease"/>
            <person name="Wu L."/>
            <person name="Ma J."/>
        </authorList>
    </citation>
    <scope>NUCLEOTIDE SEQUENCE [LARGE SCALE GENOMIC DNA]</scope>
    <source>
        <strain evidence="5 6">JCM 8542</strain>
    </source>
</reference>
<protein>
    <submittedName>
        <fullName evidence="5">ABC transporter ATP-binding protein</fullName>
    </submittedName>
</protein>
<feature type="domain" description="ABC transporter" evidence="4">
    <location>
        <begin position="2"/>
        <end position="236"/>
    </location>
</feature>
<dbReference type="InterPro" id="IPR017871">
    <property type="entry name" value="ABC_transporter-like_CS"/>
</dbReference>
<dbReference type="Proteomes" id="UP001500399">
    <property type="component" value="Unassembled WGS sequence"/>
</dbReference>
<keyword evidence="3 5" id="KW-0067">ATP-binding</keyword>
<dbReference type="GO" id="GO:0005524">
    <property type="term" value="F:ATP binding"/>
    <property type="evidence" value="ECO:0007669"/>
    <property type="project" value="UniProtKB-KW"/>
</dbReference>
<keyword evidence="2" id="KW-0547">Nucleotide-binding</keyword>
<dbReference type="PANTHER" id="PTHR42734:SF21">
    <property type="entry name" value="IRON ABC TRANSPORTER, ATP-BINDING PROTEIN"/>
    <property type="match status" value="1"/>
</dbReference>
<keyword evidence="1" id="KW-0813">Transport</keyword>
<name>A0ABN0T767_9FIRM</name>